<dbReference type="OMA" id="FHYIVHC"/>
<evidence type="ECO:0000256" key="2">
    <source>
        <dbReference type="ARBA" id="ARBA00024408"/>
    </source>
</evidence>
<sequence>MIVCIAIIGRQNEPLFLRTYTDAEGEEEEDANLRLHNIVHSSLDVVGERKVGRKGASGAADVSTDMFLGHLCPIDEYRVYGYMTSTRLKLLAVLEDVNDIREPELKRVFSTVHNFYVNYLRNPFSPLAKPVDSAKFRLSVDRQINDYNS</sequence>
<proteinExistence type="inferred from homology"/>
<evidence type="ECO:0000313" key="3">
    <source>
        <dbReference type="EMBL" id="CBN79763.1"/>
    </source>
</evidence>
<dbReference type="eggNOG" id="KOG3444">
    <property type="taxonomic scope" value="Eukaryota"/>
</dbReference>
<gene>
    <name evidence="3" type="ORF">Esi_0014_0058</name>
</gene>
<comment type="similarity">
    <text evidence="1">Belongs to the TRAPP small subunits family. Sedlin subfamily.</text>
</comment>
<keyword evidence="4" id="KW-1185">Reference proteome</keyword>
<dbReference type="GO" id="GO:0005737">
    <property type="term" value="C:cytoplasm"/>
    <property type="evidence" value="ECO:0007669"/>
    <property type="project" value="GOC"/>
</dbReference>
<dbReference type="EMBL" id="FN648000">
    <property type="protein sequence ID" value="CBN79763.1"/>
    <property type="molecule type" value="Genomic_DNA"/>
</dbReference>
<dbReference type="SUPFAM" id="SSF64356">
    <property type="entry name" value="SNARE-like"/>
    <property type="match status" value="1"/>
</dbReference>
<dbReference type="PANTHER" id="PTHR12403">
    <property type="entry name" value="TRAFFICKING PROTEIN PARTICLE COMPLEX SUBUNIT 2"/>
    <property type="match status" value="1"/>
</dbReference>
<dbReference type="GO" id="GO:0006888">
    <property type="term" value="P:endoplasmic reticulum to Golgi vesicle-mediated transport"/>
    <property type="evidence" value="ECO:0007669"/>
    <property type="project" value="InterPro"/>
</dbReference>
<protein>
    <recommendedName>
        <fullName evidence="2">Trafficking protein particle complex subunit 2-like protein</fullName>
    </recommendedName>
</protein>
<dbReference type="STRING" id="2880.D8LEU3"/>
<name>D8LEU3_ECTSI</name>
<dbReference type="InterPro" id="IPR006722">
    <property type="entry name" value="Sedlin"/>
</dbReference>
<dbReference type="CDD" id="cd14854">
    <property type="entry name" value="TRAPPC2L"/>
    <property type="match status" value="1"/>
</dbReference>
<dbReference type="InParanoid" id="D8LEU3"/>
<dbReference type="Pfam" id="PF04628">
    <property type="entry name" value="Sedlin_N"/>
    <property type="match status" value="1"/>
</dbReference>
<dbReference type="InterPro" id="IPR011012">
    <property type="entry name" value="Longin-like_dom_sf"/>
</dbReference>
<dbReference type="EMBL" id="FN649736">
    <property type="protein sequence ID" value="CBN79763.1"/>
    <property type="molecule type" value="Genomic_DNA"/>
</dbReference>
<reference evidence="3 4" key="1">
    <citation type="journal article" date="2010" name="Nature">
        <title>The Ectocarpus genome and the independent evolution of multicellularity in brown algae.</title>
        <authorList>
            <person name="Cock J.M."/>
            <person name="Sterck L."/>
            <person name="Rouze P."/>
            <person name="Scornet D."/>
            <person name="Allen A.E."/>
            <person name="Amoutzias G."/>
            <person name="Anthouard V."/>
            <person name="Artiguenave F."/>
            <person name="Aury J.M."/>
            <person name="Badger J.H."/>
            <person name="Beszteri B."/>
            <person name="Billiau K."/>
            <person name="Bonnet E."/>
            <person name="Bothwell J.H."/>
            <person name="Bowler C."/>
            <person name="Boyen C."/>
            <person name="Brownlee C."/>
            <person name="Carrano C.J."/>
            <person name="Charrier B."/>
            <person name="Cho G.Y."/>
            <person name="Coelho S.M."/>
            <person name="Collen J."/>
            <person name="Corre E."/>
            <person name="Da Silva C."/>
            <person name="Delage L."/>
            <person name="Delaroque N."/>
            <person name="Dittami S.M."/>
            <person name="Doulbeau S."/>
            <person name="Elias M."/>
            <person name="Farnham G."/>
            <person name="Gachon C.M."/>
            <person name="Gschloessl B."/>
            <person name="Heesch S."/>
            <person name="Jabbari K."/>
            <person name="Jubin C."/>
            <person name="Kawai H."/>
            <person name="Kimura K."/>
            <person name="Kloareg B."/>
            <person name="Kupper F.C."/>
            <person name="Lang D."/>
            <person name="Le Bail A."/>
            <person name="Leblanc C."/>
            <person name="Lerouge P."/>
            <person name="Lohr M."/>
            <person name="Lopez P.J."/>
            <person name="Martens C."/>
            <person name="Maumus F."/>
            <person name="Michel G."/>
            <person name="Miranda-Saavedra D."/>
            <person name="Morales J."/>
            <person name="Moreau H."/>
            <person name="Motomura T."/>
            <person name="Nagasato C."/>
            <person name="Napoli C.A."/>
            <person name="Nelson D.R."/>
            <person name="Nyvall-Collen P."/>
            <person name="Peters A.F."/>
            <person name="Pommier C."/>
            <person name="Potin P."/>
            <person name="Poulain J."/>
            <person name="Quesneville H."/>
            <person name="Read B."/>
            <person name="Rensing S.A."/>
            <person name="Ritter A."/>
            <person name="Rousvoal S."/>
            <person name="Samanta M."/>
            <person name="Samson G."/>
            <person name="Schroeder D.C."/>
            <person name="Segurens B."/>
            <person name="Strittmatter M."/>
            <person name="Tonon T."/>
            <person name="Tregear J.W."/>
            <person name="Valentin K."/>
            <person name="von Dassow P."/>
            <person name="Yamagishi T."/>
            <person name="Van de Peer Y."/>
            <person name="Wincker P."/>
        </authorList>
    </citation>
    <scope>NUCLEOTIDE SEQUENCE [LARGE SCALE GENOMIC DNA]</scope>
    <source>
        <strain evidence="4">Ec32 / CCAP1310/4</strain>
    </source>
</reference>
<evidence type="ECO:0000256" key="1">
    <source>
        <dbReference type="ARBA" id="ARBA00006626"/>
    </source>
</evidence>
<evidence type="ECO:0000313" key="4">
    <source>
        <dbReference type="Proteomes" id="UP000002630"/>
    </source>
</evidence>
<accession>D8LEU3</accession>
<organism evidence="3 4">
    <name type="scientific">Ectocarpus siliculosus</name>
    <name type="common">Brown alga</name>
    <name type="synonym">Conferva siliculosa</name>
    <dbReference type="NCBI Taxonomy" id="2880"/>
    <lineage>
        <taxon>Eukaryota</taxon>
        <taxon>Sar</taxon>
        <taxon>Stramenopiles</taxon>
        <taxon>Ochrophyta</taxon>
        <taxon>PX clade</taxon>
        <taxon>Phaeophyceae</taxon>
        <taxon>Ectocarpales</taxon>
        <taxon>Ectocarpaceae</taxon>
        <taxon>Ectocarpus</taxon>
    </lineage>
</organism>
<dbReference type="AlphaFoldDB" id="D8LEU3"/>
<dbReference type="OrthoDB" id="10258445at2759"/>
<dbReference type="Gene3D" id="3.30.450.70">
    <property type="match status" value="1"/>
</dbReference>
<dbReference type="InterPro" id="IPR044760">
    <property type="entry name" value="TRAPPC2L"/>
</dbReference>
<dbReference type="Proteomes" id="UP000002630">
    <property type="component" value="Linkage Group LG11"/>
</dbReference>